<dbReference type="EMBL" id="GL435155">
    <property type="protein sequence ID" value="EFN73962.1"/>
    <property type="molecule type" value="Genomic_DNA"/>
</dbReference>
<organism evidence="3">
    <name type="scientific">Camponotus floridanus</name>
    <name type="common">Florida carpenter ant</name>
    <dbReference type="NCBI Taxonomy" id="104421"/>
    <lineage>
        <taxon>Eukaryota</taxon>
        <taxon>Metazoa</taxon>
        <taxon>Ecdysozoa</taxon>
        <taxon>Arthropoda</taxon>
        <taxon>Hexapoda</taxon>
        <taxon>Insecta</taxon>
        <taxon>Pterygota</taxon>
        <taxon>Neoptera</taxon>
        <taxon>Endopterygota</taxon>
        <taxon>Hymenoptera</taxon>
        <taxon>Apocrita</taxon>
        <taxon>Aculeata</taxon>
        <taxon>Formicoidea</taxon>
        <taxon>Formicidae</taxon>
        <taxon>Formicinae</taxon>
        <taxon>Camponotus</taxon>
    </lineage>
</organism>
<evidence type="ECO:0000313" key="2">
    <source>
        <dbReference type="EMBL" id="EFN73962.1"/>
    </source>
</evidence>
<gene>
    <name evidence="2" type="ORF">EAG_05206</name>
</gene>
<dbReference type="AlphaFoldDB" id="E1ZXY0"/>
<dbReference type="InParanoid" id="E1ZXY0"/>
<dbReference type="STRING" id="104421.E1ZXY0"/>
<name>E1ZXY0_CAMFO</name>
<sequence>MELQLMMDGGAETLNGAMWFANASSPSYDQLSPVRPNRCDVVASQQTIMGYHSPENSLWQDKHNSPKNSPTGNDQIHLNDGSPQQLSSTGSSPNCEQNNLKRCSTEPLQRIVELEKKHIRRDGWYFSRY</sequence>
<evidence type="ECO:0000256" key="1">
    <source>
        <dbReference type="SAM" id="MobiDB-lite"/>
    </source>
</evidence>
<keyword evidence="3" id="KW-1185">Reference proteome</keyword>
<protein>
    <submittedName>
        <fullName evidence="2">Uncharacterized protein</fullName>
    </submittedName>
</protein>
<dbReference type="OMA" id="RCDIVAN"/>
<dbReference type="OrthoDB" id="9996779at2759"/>
<reference evidence="2 3" key="1">
    <citation type="journal article" date="2010" name="Science">
        <title>Genomic comparison of the ants Camponotus floridanus and Harpegnathos saltator.</title>
        <authorList>
            <person name="Bonasio R."/>
            <person name="Zhang G."/>
            <person name="Ye C."/>
            <person name="Mutti N.S."/>
            <person name="Fang X."/>
            <person name="Qin N."/>
            <person name="Donahue G."/>
            <person name="Yang P."/>
            <person name="Li Q."/>
            <person name="Li C."/>
            <person name="Zhang P."/>
            <person name="Huang Z."/>
            <person name="Berger S.L."/>
            <person name="Reinberg D."/>
            <person name="Wang J."/>
            <person name="Liebig J."/>
        </authorList>
    </citation>
    <scope>NUCLEOTIDE SEQUENCE [LARGE SCALE GENOMIC DNA]</scope>
    <source>
        <strain evidence="3">C129</strain>
    </source>
</reference>
<accession>E1ZXY0</accession>
<evidence type="ECO:0000313" key="3">
    <source>
        <dbReference type="Proteomes" id="UP000000311"/>
    </source>
</evidence>
<feature type="compositionally biased region" description="Polar residues" evidence="1">
    <location>
        <begin position="66"/>
        <end position="102"/>
    </location>
</feature>
<proteinExistence type="predicted"/>
<dbReference type="Proteomes" id="UP000000311">
    <property type="component" value="Unassembled WGS sequence"/>
</dbReference>
<feature type="region of interest" description="Disordered" evidence="1">
    <location>
        <begin position="52"/>
        <end position="103"/>
    </location>
</feature>